<evidence type="ECO:0000313" key="3">
    <source>
        <dbReference type="Proteomes" id="UP000013827"/>
    </source>
</evidence>
<accession>A0A0D3KW85</accession>
<dbReference type="AlphaFoldDB" id="A0A0D3KW85"/>
<keyword evidence="3" id="KW-1185">Reference proteome</keyword>
<dbReference type="GO" id="GO:0006635">
    <property type="term" value="P:fatty acid beta-oxidation"/>
    <property type="evidence" value="ECO:0007669"/>
    <property type="project" value="TreeGrafter"/>
</dbReference>
<dbReference type="GeneID" id="17285291"/>
<dbReference type="Proteomes" id="UP000013827">
    <property type="component" value="Unassembled WGS sequence"/>
</dbReference>
<dbReference type="GO" id="GO:0044594">
    <property type="term" value="F:17-beta-hydroxysteroid dehydrogenase (NAD+) activity"/>
    <property type="evidence" value="ECO:0007669"/>
    <property type="project" value="TreeGrafter"/>
</dbReference>
<dbReference type="EnsemblProtists" id="EOD40020">
    <property type="protein sequence ID" value="EOD40020"/>
    <property type="gene ID" value="EMIHUDRAFT_454374"/>
</dbReference>
<evidence type="ECO:0000259" key="1">
    <source>
        <dbReference type="Pfam" id="PF01575"/>
    </source>
</evidence>
<reference evidence="2" key="2">
    <citation type="submission" date="2024-10" db="UniProtKB">
        <authorList>
            <consortium name="EnsemblProtists"/>
        </authorList>
    </citation>
    <scope>IDENTIFICATION</scope>
</reference>
<dbReference type="GO" id="GO:0005777">
    <property type="term" value="C:peroxisome"/>
    <property type="evidence" value="ECO:0007669"/>
    <property type="project" value="TreeGrafter"/>
</dbReference>
<protein>
    <recommendedName>
        <fullName evidence="1">MaoC-like domain-containing protein</fullName>
    </recommendedName>
</protein>
<dbReference type="RefSeq" id="XP_005792449.1">
    <property type="nucleotide sequence ID" value="XM_005792392.1"/>
</dbReference>
<dbReference type="GO" id="GO:0003857">
    <property type="term" value="F:(3S)-3-hydroxyacyl-CoA dehydrogenase (NAD+) activity"/>
    <property type="evidence" value="ECO:0007669"/>
    <property type="project" value="TreeGrafter"/>
</dbReference>
<dbReference type="Gene3D" id="3.10.129.10">
    <property type="entry name" value="Hotdog Thioesterase"/>
    <property type="match status" value="1"/>
</dbReference>
<feature type="domain" description="MaoC-like" evidence="1">
    <location>
        <begin position="150"/>
        <end position="244"/>
    </location>
</feature>
<dbReference type="HOGENOM" id="CLU_1013486_0_0_1"/>
<reference evidence="3" key="1">
    <citation type="journal article" date="2013" name="Nature">
        <title>Pan genome of the phytoplankton Emiliania underpins its global distribution.</title>
        <authorList>
            <person name="Read B.A."/>
            <person name="Kegel J."/>
            <person name="Klute M.J."/>
            <person name="Kuo A."/>
            <person name="Lefebvre S.C."/>
            <person name="Maumus F."/>
            <person name="Mayer C."/>
            <person name="Miller J."/>
            <person name="Monier A."/>
            <person name="Salamov A."/>
            <person name="Young J."/>
            <person name="Aguilar M."/>
            <person name="Claverie J.M."/>
            <person name="Frickenhaus S."/>
            <person name="Gonzalez K."/>
            <person name="Herman E.K."/>
            <person name="Lin Y.C."/>
            <person name="Napier J."/>
            <person name="Ogata H."/>
            <person name="Sarno A.F."/>
            <person name="Shmutz J."/>
            <person name="Schroeder D."/>
            <person name="de Vargas C."/>
            <person name="Verret F."/>
            <person name="von Dassow P."/>
            <person name="Valentin K."/>
            <person name="Van de Peer Y."/>
            <person name="Wheeler G."/>
            <person name="Dacks J.B."/>
            <person name="Delwiche C.F."/>
            <person name="Dyhrman S.T."/>
            <person name="Glockner G."/>
            <person name="John U."/>
            <person name="Richards T."/>
            <person name="Worden A.Z."/>
            <person name="Zhang X."/>
            <person name="Grigoriev I.V."/>
            <person name="Allen A.E."/>
            <person name="Bidle K."/>
            <person name="Borodovsky M."/>
            <person name="Bowler C."/>
            <person name="Brownlee C."/>
            <person name="Cock J.M."/>
            <person name="Elias M."/>
            <person name="Gladyshev V.N."/>
            <person name="Groth M."/>
            <person name="Guda C."/>
            <person name="Hadaegh A."/>
            <person name="Iglesias-Rodriguez M.D."/>
            <person name="Jenkins J."/>
            <person name="Jones B.M."/>
            <person name="Lawson T."/>
            <person name="Leese F."/>
            <person name="Lindquist E."/>
            <person name="Lobanov A."/>
            <person name="Lomsadze A."/>
            <person name="Malik S.B."/>
            <person name="Marsh M.E."/>
            <person name="Mackinder L."/>
            <person name="Mock T."/>
            <person name="Mueller-Roeber B."/>
            <person name="Pagarete A."/>
            <person name="Parker M."/>
            <person name="Probert I."/>
            <person name="Quesneville H."/>
            <person name="Raines C."/>
            <person name="Rensing S.A."/>
            <person name="Riano-Pachon D.M."/>
            <person name="Richier S."/>
            <person name="Rokitta S."/>
            <person name="Shiraiwa Y."/>
            <person name="Soanes D.M."/>
            <person name="van der Giezen M."/>
            <person name="Wahlund T.M."/>
            <person name="Williams B."/>
            <person name="Wilson W."/>
            <person name="Wolfe G."/>
            <person name="Wurch L.L."/>
        </authorList>
    </citation>
    <scope>NUCLEOTIDE SEQUENCE</scope>
</reference>
<dbReference type="KEGG" id="ehx:EMIHUDRAFT_454374"/>
<sequence length="284" mass="30452">MSSTRSGGPAERPARWRLLYFMVSSSDWLTRQRSMVDFPSPTLLRLASSGLALPGARALLDAERYIERVRDVPSAEGAHTLTYQSRLLGVVPKRNGALIHTAGELFDGGGALLYRMRASAYALGATSVAASGCEPSAPPTPPPPRACDASHTECVGAQQARLYRLSGDYNPLHVDPAAARAQGFESPILHGLCTLGYAVRAVLLLCARGDAARFRAVRARFVGTVSPGDVVRTRVWAEGRRVVFVAEAKGGEEQEGASRMVIGNAYVELDRDAELAVPRPVARL</sequence>
<dbReference type="GO" id="GO:0004300">
    <property type="term" value="F:enoyl-CoA hydratase activity"/>
    <property type="evidence" value="ECO:0007669"/>
    <property type="project" value="TreeGrafter"/>
</dbReference>
<dbReference type="Pfam" id="PF01575">
    <property type="entry name" value="MaoC_dehydratas"/>
    <property type="match status" value="1"/>
</dbReference>
<dbReference type="SUPFAM" id="SSF54637">
    <property type="entry name" value="Thioesterase/thiol ester dehydrase-isomerase"/>
    <property type="match status" value="2"/>
</dbReference>
<organism evidence="2 3">
    <name type="scientific">Emiliania huxleyi (strain CCMP1516)</name>
    <dbReference type="NCBI Taxonomy" id="280463"/>
    <lineage>
        <taxon>Eukaryota</taxon>
        <taxon>Haptista</taxon>
        <taxon>Haptophyta</taxon>
        <taxon>Prymnesiophyceae</taxon>
        <taxon>Isochrysidales</taxon>
        <taxon>Noelaerhabdaceae</taxon>
        <taxon>Emiliania</taxon>
    </lineage>
</organism>
<dbReference type="InterPro" id="IPR029069">
    <property type="entry name" value="HotDog_dom_sf"/>
</dbReference>
<dbReference type="PaxDb" id="2903-EOD40020"/>
<dbReference type="PANTHER" id="PTHR13078">
    <property type="entry name" value="PEROXISOMAL MULTIFUNCTIONAL ENZYME TYPE 2-RELATED"/>
    <property type="match status" value="1"/>
</dbReference>
<dbReference type="InterPro" id="IPR002539">
    <property type="entry name" value="MaoC-like_dom"/>
</dbReference>
<evidence type="ECO:0000313" key="2">
    <source>
        <dbReference type="EnsemblProtists" id="EOD40020"/>
    </source>
</evidence>
<dbReference type="PANTHER" id="PTHR13078:SF56">
    <property type="entry name" value="PEROXISOMAL MULTIFUNCTIONAL ENZYME TYPE 2"/>
    <property type="match status" value="1"/>
</dbReference>
<dbReference type="eggNOG" id="KOG1206">
    <property type="taxonomic scope" value="Eukaryota"/>
</dbReference>
<name>A0A0D3KW85_EMIH1</name>
<proteinExistence type="predicted"/>
<dbReference type="STRING" id="2903.R1FLV5"/>